<keyword evidence="7" id="KW-0732">Signal</keyword>
<dbReference type="SMART" id="SM00912">
    <property type="entry name" value="Haemagg_act"/>
    <property type="match status" value="1"/>
</dbReference>
<protein>
    <submittedName>
        <fullName evidence="9">S8 family serine peptidase</fullName>
    </submittedName>
</protein>
<dbReference type="Proteomes" id="UP001597314">
    <property type="component" value="Unassembled WGS sequence"/>
</dbReference>
<keyword evidence="2 5" id="KW-0645">Protease</keyword>
<dbReference type="RefSeq" id="WP_378478008.1">
    <property type="nucleotide sequence ID" value="NZ_JBHUIW010000012.1"/>
</dbReference>
<gene>
    <name evidence="9" type="ORF">ACFSOX_11790</name>
</gene>
<keyword evidence="4 5" id="KW-0720">Serine protease</keyword>
<keyword evidence="10" id="KW-1185">Reference proteome</keyword>
<accession>A0ABW5AL22</accession>
<dbReference type="Pfam" id="PF00082">
    <property type="entry name" value="Peptidase_S8"/>
    <property type="match status" value="1"/>
</dbReference>
<feature type="region of interest" description="Disordered" evidence="6">
    <location>
        <begin position="1077"/>
        <end position="1185"/>
    </location>
</feature>
<feature type="region of interest" description="Disordered" evidence="6">
    <location>
        <begin position="1272"/>
        <end position="1309"/>
    </location>
</feature>
<feature type="domain" description="Filamentous haemagglutinin FhaB/tRNA nuclease CdiA-like TPS" evidence="8">
    <location>
        <begin position="31"/>
        <end position="143"/>
    </location>
</feature>
<dbReference type="CDD" id="cd05561">
    <property type="entry name" value="Peptidases_S8_4"/>
    <property type="match status" value="1"/>
</dbReference>
<dbReference type="PRINTS" id="PR00723">
    <property type="entry name" value="SUBTILISIN"/>
</dbReference>
<dbReference type="PROSITE" id="PS51892">
    <property type="entry name" value="SUBTILASE"/>
    <property type="match status" value="1"/>
</dbReference>
<dbReference type="Gene3D" id="3.40.50.200">
    <property type="entry name" value="Peptidase S8/S53 domain"/>
    <property type="match status" value="1"/>
</dbReference>
<dbReference type="PANTHER" id="PTHR43806">
    <property type="entry name" value="PEPTIDASE S8"/>
    <property type="match status" value="1"/>
</dbReference>
<dbReference type="PROSITE" id="PS51257">
    <property type="entry name" value="PROKAR_LIPOPROTEIN"/>
    <property type="match status" value="1"/>
</dbReference>
<feature type="chain" id="PRO_5046165680" evidence="7">
    <location>
        <begin position="32"/>
        <end position="1617"/>
    </location>
</feature>
<feature type="compositionally biased region" description="Gly residues" evidence="6">
    <location>
        <begin position="1134"/>
        <end position="1159"/>
    </location>
</feature>
<keyword evidence="3 5" id="KW-0378">Hydrolase</keyword>
<evidence type="ECO:0000256" key="3">
    <source>
        <dbReference type="ARBA" id="ARBA00022801"/>
    </source>
</evidence>
<dbReference type="SUPFAM" id="SSF51126">
    <property type="entry name" value="Pectin lyase-like"/>
    <property type="match status" value="1"/>
</dbReference>
<dbReference type="NCBIfam" id="TIGR01901">
    <property type="entry name" value="adhes_NPXG"/>
    <property type="match status" value="1"/>
</dbReference>
<proteinExistence type="inferred from homology"/>
<feature type="active site" description="Charge relay system" evidence="5">
    <location>
        <position position="1352"/>
    </location>
</feature>
<dbReference type="PANTHER" id="PTHR43806:SF11">
    <property type="entry name" value="CEREVISIN-RELATED"/>
    <property type="match status" value="1"/>
</dbReference>
<reference evidence="10" key="1">
    <citation type="journal article" date="2019" name="Int. J. Syst. Evol. Microbiol.">
        <title>The Global Catalogue of Microorganisms (GCM) 10K type strain sequencing project: providing services to taxonomists for standard genome sequencing and annotation.</title>
        <authorList>
            <consortium name="The Broad Institute Genomics Platform"/>
            <consortium name="The Broad Institute Genome Sequencing Center for Infectious Disease"/>
            <person name="Wu L."/>
            <person name="Ma J."/>
        </authorList>
    </citation>
    <scope>NUCLEOTIDE SEQUENCE [LARGE SCALE GENOMIC DNA]</scope>
    <source>
        <strain evidence="10">CGMCC 1.6774</strain>
    </source>
</reference>
<dbReference type="InterPro" id="IPR011050">
    <property type="entry name" value="Pectin_lyase_fold/virulence"/>
</dbReference>
<dbReference type="SUPFAM" id="SSF52743">
    <property type="entry name" value="Subtilisin-like"/>
    <property type="match status" value="1"/>
</dbReference>
<organism evidence="9 10">
    <name type="scientific">Rhodoplanes azumiensis</name>
    <dbReference type="NCBI Taxonomy" id="1897628"/>
    <lineage>
        <taxon>Bacteria</taxon>
        <taxon>Pseudomonadati</taxon>
        <taxon>Pseudomonadota</taxon>
        <taxon>Alphaproteobacteria</taxon>
        <taxon>Hyphomicrobiales</taxon>
        <taxon>Nitrobacteraceae</taxon>
        <taxon>Rhodoplanes</taxon>
    </lineage>
</organism>
<dbReference type="Pfam" id="PF05860">
    <property type="entry name" value="TPS"/>
    <property type="match status" value="1"/>
</dbReference>
<feature type="compositionally biased region" description="Low complexity" evidence="6">
    <location>
        <begin position="1079"/>
        <end position="1092"/>
    </location>
</feature>
<evidence type="ECO:0000256" key="7">
    <source>
        <dbReference type="SAM" id="SignalP"/>
    </source>
</evidence>
<feature type="active site" description="Charge relay system" evidence="5">
    <location>
        <position position="1535"/>
    </location>
</feature>
<dbReference type="InterPro" id="IPR012334">
    <property type="entry name" value="Pectin_lyas_fold"/>
</dbReference>
<evidence type="ECO:0000313" key="9">
    <source>
        <dbReference type="EMBL" id="MFD2182835.1"/>
    </source>
</evidence>
<dbReference type="InterPro" id="IPR036852">
    <property type="entry name" value="Peptidase_S8/S53_dom_sf"/>
</dbReference>
<feature type="compositionally biased region" description="Low complexity" evidence="6">
    <location>
        <begin position="1101"/>
        <end position="1112"/>
    </location>
</feature>
<evidence type="ECO:0000256" key="5">
    <source>
        <dbReference type="PROSITE-ProRule" id="PRU01240"/>
    </source>
</evidence>
<dbReference type="EMBL" id="JBHUIW010000012">
    <property type="protein sequence ID" value="MFD2182835.1"/>
    <property type="molecule type" value="Genomic_DNA"/>
</dbReference>
<dbReference type="Gene3D" id="2.160.20.10">
    <property type="entry name" value="Single-stranded right-handed beta-helix, Pectin lyase-like"/>
    <property type="match status" value="1"/>
</dbReference>
<evidence type="ECO:0000256" key="6">
    <source>
        <dbReference type="SAM" id="MobiDB-lite"/>
    </source>
</evidence>
<evidence type="ECO:0000256" key="1">
    <source>
        <dbReference type="ARBA" id="ARBA00011073"/>
    </source>
</evidence>
<dbReference type="InterPro" id="IPR000209">
    <property type="entry name" value="Peptidase_S8/S53_dom"/>
</dbReference>
<feature type="region of interest" description="Disordered" evidence="6">
    <location>
        <begin position="1034"/>
        <end position="1055"/>
    </location>
</feature>
<sequence>MSRRRLRLGPFSAPLAAALLAACWLPGQVLAQALPTGGTVTSGTVGITQPNGSTLVINQSSPTGIVHWSTFSIGAGGTVNFNNGSGATLNRVTGNVPSSIDGLLTGTGSVFLVNPAGIAVGPNGVVQTGGSFVASTLDVKDSEFLARGTMTFDGPSTAAVVNLGRIGSSTGDVVLIARTVQNDGVIEAPQGTAAMASGREVVLSDGSLGNGKVQVKAPGGDGKVINRGTIRAADVELRANGGNVYALAGNTDSVIKATGIANKGGRIFLTAQGGTVTATQRMVARRAPTTTTTAGVATSTSRGGDILIEADAVSIAGHLDATGDGAAGGRIVVTGGTVTLAAGALLDASGTAGGTVLVGGDRAGGRGTVKYSDTPVRNADRTTVESGATIRADGTAGAGGNIVVWSEGTTTVAGTISATGTTAGGFIETSGKTLSFAGASINAGQGGTWLLDPDDLIIDTNNVGAIVSALNAGTNVIQETPQSGTGGYGDITVATNIAWSSNARLTLSAYRNIVLEPGVVISNSGGGHLVLRADNTGTGTGTVVFTPPDTQNPNAIQMPAVITFTAGGSVSIYYNPSSYNSPESFSNVVVTGGGTLTSYMLVNSAADLARIDDTLTSLAGTYALGRDIEVPSNTEFNGISGTFTGLFDGKDDTGTAHVISGLDLSGPSSFGPYGMFATIGATGTIRNLTLVNATVTAEAGETAIGILAGVNEGLISNVQIIGGSVNAVDYGAVAAGGLVGHNSGRIENSQVFAAVSAGPHGSAGGLVGENTGVIYNSTALTVVTVYDNSKAGGLVGINTASGQIIDSAGFGVVIAGATSRAGGLVGDNIGIITGGDAYAATSAGPGSMVGGLAGRNTGTIEDAYALGYVEGSSSSAVGGLVGVNAGSITDSFSTATTTVTGSDNFVGGLVGINVGAIDRSAAAGTVAGGPLDVVGGLVGLNATQDGGTTGSITRSYATGSVSGQEYSVVGGLVGQNGGVIDQTYAAGPVSTGAGGQSGGLVAVNAVSSSSATATEFVGDLLVSAGQVSSSYWDTQTSGQSGSAAGTGLTTAQLTGGLPDGFDPTVWTSIPGQSYPFIFGGPTYNPGTGTGTDPTPPQIYDPTVLTTLVSLPTNPQINGPPDPNQTNITPPAPPAGGGNGSGNGGRGGRGAGGPGGNNPGGGPPPGPGLDRTPSEQQMSGVPPIGETRFIPNEIVLQIPAGVSRDQVEAIARALGVEIASAETIGLTGRTLYKFQLKAGQDIRALIRRLEQNRIVSSAQPNYVYTLAQAGAPASAPAAGGTTDPAADTGTGSIPPSPGGPETAASGSSDLASDLAARTTLPTGDPAQYVIQKLGLGAVHKRVRGANVTVAVIDSEIDLRHPDLQGVPVERFDATGAPSRPHTHGTGMAGAIASRTRLLGVAPGIRLLAVRAFSETDKSAEATTTQVLKGLDWAIARNPRIINMSFAGPRDLMTERLLEAAAKKGIVLIAAAGNAGPKSPPLYPAADPNVIAVSATDTDDKPFAQANRGKHIAVAAPGVDVLVPSPEGAYQLTTGTSVAAAHVSGVAALLIEARPSLTPAEVRGILTRTAKPLGPGKDVQVGAGLIDPIRSLAGVVPAATSQIAPPPLRPGVMPAMPLR</sequence>
<feature type="active site" description="Charge relay system" evidence="5">
    <location>
        <position position="1382"/>
    </location>
</feature>
<evidence type="ECO:0000259" key="8">
    <source>
        <dbReference type="SMART" id="SM00912"/>
    </source>
</evidence>
<dbReference type="Gene3D" id="2.160.20.110">
    <property type="match status" value="2"/>
</dbReference>
<evidence type="ECO:0000256" key="2">
    <source>
        <dbReference type="ARBA" id="ARBA00022670"/>
    </source>
</evidence>
<dbReference type="InterPro" id="IPR008638">
    <property type="entry name" value="FhaB/CdiA-like_TPS"/>
</dbReference>
<comment type="similarity">
    <text evidence="1 5">Belongs to the peptidase S8 family.</text>
</comment>
<name>A0ABW5AL22_9BRAD</name>
<dbReference type="InterPro" id="IPR015500">
    <property type="entry name" value="Peptidase_S8_subtilisin-rel"/>
</dbReference>
<dbReference type="InterPro" id="IPR050131">
    <property type="entry name" value="Peptidase_S8_subtilisin-like"/>
</dbReference>
<evidence type="ECO:0000256" key="4">
    <source>
        <dbReference type="ARBA" id="ARBA00022825"/>
    </source>
</evidence>
<evidence type="ECO:0000313" key="10">
    <source>
        <dbReference type="Proteomes" id="UP001597314"/>
    </source>
</evidence>
<comment type="caution">
    <text evidence="9">The sequence shown here is derived from an EMBL/GenBank/DDBJ whole genome shotgun (WGS) entry which is preliminary data.</text>
</comment>
<feature type="signal peptide" evidence="7">
    <location>
        <begin position="1"/>
        <end position="31"/>
    </location>
</feature>